<feature type="transmembrane region" description="Helical" evidence="6">
    <location>
        <begin position="315"/>
        <end position="335"/>
    </location>
</feature>
<sequence length="530" mass="54360">MMAPSPSRWLILGVVMFGVSLIVLDSTVVAVSIPAIIADLGLTLTQAQWVTSLYSVVFAALLLTAGTLGDRFGIKRIFLTGLGIFAGASLLAALATSAPTLLLARGLQGLGGALVLPATLSTINATFRGAARAAAFGLWGAVMAAMAAIGPLLGGWITQTFSWEWIFLINPPIAAVIFVLGWRALAPGERARVGIDWRGSAVSAVAMAVLVFGLIEATTFGWIWMKDDAAIGTWHWRAGWVSPTLLAIVLGVLLLALFVWDQSRRGRAGQVVLLDVKLFGLSSFTNGNITAMMVAVGEFGALFVLPLFLVNVQGLGAIEAGWVLASLAIGAFFSGAAARHIAGRIGAAWTVVVGLVLEVVGIVVLASVLHAGLSVWVMTAVLVVYGVGMGLASAQVASVVLVDVPLERSGMGSATQTTFRQLGSSLGSAVAGSTLAAGLAAILPEKIAALGVPAAQADTITDVTVTSAGSAMSELASRAPNPEALRAVLAESFAQATAMSLAASAAALGIGLVSALVLARRLTQVRHPER</sequence>
<comment type="subcellular location">
    <subcellularLocation>
        <location evidence="1">Cell membrane</location>
        <topology evidence="1">Multi-pass membrane protein</topology>
    </subcellularLocation>
</comment>
<comment type="caution">
    <text evidence="8">The sequence shown here is derived from an EMBL/GenBank/DDBJ whole genome shotgun (WGS) entry which is preliminary data.</text>
</comment>
<dbReference type="Pfam" id="PF07690">
    <property type="entry name" value="MFS_1"/>
    <property type="match status" value="2"/>
</dbReference>
<evidence type="ECO:0000313" key="8">
    <source>
        <dbReference type="EMBL" id="MEW6953468.1"/>
    </source>
</evidence>
<feature type="transmembrane region" description="Helical" evidence="6">
    <location>
        <begin position="46"/>
        <end position="65"/>
    </location>
</feature>
<dbReference type="EMBL" id="JBAGNM010000001">
    <property type="protein sequence ID" value="MEW6953468.1"/>
    <property type="molecule type" value="Genomic_DNA"/>
</dbReference>
<dbReference type="CDD" id="cd17321">
    <property type="entry name" value="MFS_MMR_MDR_like"/>
    <property type="match status" value="1"/>
</dbReference>
<dbReference type="PROSITE" id="PS50850">
    <property type="entry name" value="MFS"/>
    <property type="match status" value="1"/>
</dbReference>
<feature type="transmembrane region" description="Helical" evidence="6">
    <location>
        <begin position="202"/>
        <end position="225"/>
    </location>
</feature>
<protein>
    <submittedName>
        <fullName evidence="8">MFS transporter</fullName>
    </submittedName>
</protein>
<evidence type="ECO:0000256" key="2">
    <source>
        <dbReference type="ARBA" id="ARBA00022448"/>
    </source>
</evidence>
<feature type="transmembrane region" description="Helical" evidence="6">
    <location>
        <begin position="347"/>
        <end position="369"/>
    </location>
</feature>
<keyword evidence="9" id="KW-1185">Reference proteome</keyword>
<dbReference type="PANTHER" id="PTHR42718">
    <property type="entry name" value="MAJOR FACILITATOR SUPERFAMILY MULTIDRUG TRANSPORTER MFSC"/>
    <property type="match status" value="1"/>
</dbReference>
<dbReference type="InterPro" id="IPR011701">
    <property type="entry name" value="MFS"/>
</dbReference>
<feature type="transmembrane region" description="Helical" evidence="6">
    <location>
        <begin position="134"/>
        <end position="157"/>
    </location>
</feature>
<feature type="transmembrane region" description="Helical" evidence="6">
    <location>
        <begin position="107"/>
        <end position="127"/>
    </location>
</feature>
<dbReference type="PRINTS" id="PR01036">
    <property type="entry name" value="TCRTETB"/>
</dbReference>
<evidence type="ECO:0000256" key="6">
    <source>
        <dbReference type="SAM" id="Phobius"/>
    </source>
</evidence>
<feature type="transmembrane region" description="Helical" evidence="6">
    <location>
        <begin position="498"/>
        <end position="519"/>
    </location>
</feature>
<evidence type="ECO:0000256" key="3">
    <source>
        <dbReference type="ARBA" id="ARBA00022692"/>
    </source>
</evidence>
<feature type="transmembrane region" description="Helical" evidence="6">
    <location>
        <begin position="289"/>
        <end position="309"/>
    </location>
</feature>
<evidence type="ECO:0000256" key="1">
    <source>
        <dbReference type="ARBA" id="ARBA00004651"/>
    </source>
</evidence>
<dbReference type="SUPFAM" id="SSF103473">
    <property type="entry name" value="MFS general substrate transporter"/>
    <property type="match status" value="2"/>
</dbReference>
<dbReference type="RefSeq" id="WP_206168229.1">
    <property type="nucleotide sequence ID" value="NZ_CP033903.1"/>
</dbReference>
<name>A0ABV3N8C2_9ACTO</name>
<keyword evidence="4 6" id="KW-1133">Transmembrane helix</keyword>
<gene>
    <name evidence="8" type="ORF">V3M73_00295</name>
</gene>
<organism evidence="8 9">
    <name type="scientific">Trueperella pyogenes</name>
    <dbReference type="NCBI Taxonomy" id="1661"/>
    <lineage>
        <taxon>Bacteria</taxon>
        <taxon>Bacillati</taxon>
        <taxon>Actinomycetota</taxon>
        <taxon>Actinomycetes</taxon>
        <taxon>Actinomycetales</taxon>
        <taxon>Actinomycetaceae</taxon>
        <taxon>Trueperella</taxon>
    </lineage>
</organism>
<evidence type="ECO:0000256" key="4">
    <source>
        <dbReference type="ARBA" id="ARBA00022989"/>
    </source>
</evidence>
<feature type="transmembrane region" description="Helical" evidence="6">
    <location>
        <begin position="163"/>
        <end position="182"/>
    </location>
</feature>
<dbReference type="PANTHER" id="PTHR42718:SF9">
    <property type="entry name" value="MAJOR FACILITATOR SUPERFAMILY MULTIDRUG TRANSPORTER MFSC"/>
    <property type="match status" value="1"/>
</dbReference>
<keyword evidence="2" id="KW-0813">Transport</keyword>
<feature type="transmembrane region" description="Helical" evidence="6">
    <location>
        <begin position="422"/>
        <end position="443"/>
    </location>
</feature>
<feature type="domain" description="Major facilitator superfamily (MFS) profile" evidence="7">
    <location>
        <begin position="11"/>
        <end position="523"/>
    </location>
</feature>
<feature type="transmembrane region" description="Helical" evidence="6">
    <location>
        <begin position="240"/>
        <end position="260"/>
    </location>
</feature>
<dbReference type="Proteomes" id="UP001555100">
    <property type="component" value="Unassembled WGS sequence"/>
</dbReference>
<keyword evidence="5 6" id="KW-0472">Membrane</keyword>
<evidence type="ECO:0000313" key="9">
    <source>
        <dbReference type="Proteomes" id="UP001555100"/>
    </source>
</evidence>
<keyword evidence="3 6" id="KW-0812">Transmembrane</keyword>
<reference evidence="8 9" key="1">
    <citation type="submission" date="2024-01" db="EMBL/GenBank/DDBJ databases">
        <title>Genomic analysis and antimicrobial resistance profiles of Trueperella pyogenes isolated from domestic and wild animals.</title>
        <authorList>
            <person name="Magossi G."/>
            <person name="Gzyl K.E."/>
            <person name="Holman D.B."/>
            <person name="Amat S."/>
        </authorList>
    </citation>
    <scope>NUCLEOTIDE SEQUENCE [LARGE SCALE GENOMIC DNA]</scope>
    <source>
        <strain evidence="8 9">1494</strain>
    </source>
</reference>
<accession>A0ABV3N8C2</accession>
<dbReference type="Gene3D" id="1.20.1250.20">
    <property type="entry name" value="MFS general substrate transporter like domains"/>
    <property type="match status" value="1"/>
</dbReference>
<feature type="transmembrane region" description="Helical" evidence="6">
    <location>
        <begin position="375"/>
        <end position="402"/>
    </location>
</feature>
<dbReference type="Gene3D" id="1.20.1720.10">
    <property type="entry name" value="Multidrug resistance protein D"/>
    <property type="match status" value="1"/>
</dbReference>
<evidence type="ECO:0000256" key="5">
    <source>
        <dbReference type="ARBA" id="ARBA00023136"/>
    </source>
</evidence>
<evidence type="ECO:0000259" key="7">
    <source>
        <dbReference type="PROSITE" id="PS50850"/>
    </source>
</evidence>
<dbReference type="InterPro" id="IPR020846">
    <property type="entry name" value="MFS_dom"/>
</dbReference>
<feature type="transmembrane region" description="Helical" evidence="6">
    <location>
        <begin position="77"/>
        <end position="95"/>
    </location>
</feature>
<proteinExistence type="predicted"/>
<dbReference type="InterPro" id="IPR036259">
    <property type="entry name" value="MFS_trans_sf"/>
</dbReference>